<keyword evidence="2" id="KW-1185">Reference proteome</keyword>
<reference evidence="1" key="1">
    <citation type="submission" date="2017-09" db="EMBL/GenBank/DDBJ databases">
        <title>Complete Genome Sequence of ansamitocin-producing Bacterium Actinosynnema pretiosum X47.</title>
        <authorList>
            <person name="Cao G."/>
            <person name="Zong G."/>
            <person name="Zhong C."/>
            <person name="Fu J."/>
        </authorList>
    </citation>
    <scope>NUCLEOTIDE SEQUENCE [LARGE SCALE GENOMIC DNA]</scope>
    <source>
        <strain evidence="1">X47</strain>
    </source>
</reference>
<dbReference type="EMBL" id="CP023445">
    <property type="protein sequence ID" value="ATE53860.1"/>
    <property type="molecule type" value="Genomic_DNA"/>
</dbReference>
<name>A0A290Z4A6_9PSEU</name>
<dbReference type="AlphaFoldDB" id="A0A290Z4A6"/>
<accession>A0A290Z4A6</accession>
<gene>
    <name evidence="1" type="ORF">CNX65_11615</name>
</gene>
<dbReference type="SUPFAM" id="SSF51658">
    <property type="entry name" value="Xylose isomerase-like"/>
    <property type="match status" value="1"/>
</dbReference>
<dbReference type="Proteomes" id="UP000218505">
    <property type="component" value="Chromosome"/>
</dbReference>
<organism evidence="1 2">
    <name type="scientific">Actinosynnema pretiosum</name>
    <dbReference type="NCBI Taxonomy" id="42197"/>
    <lineage>
        <taxon>Bacteria</taxon>
        <taxon>Bacillati</taxon>
        <taxon>Actinomycetota</taxon>
        <taxon>Actinomycetes</taxon>
        <taxon>Pseudonocardiales</taxon>
        <taxon>Pseudonocardiaceae</taxon>
        <taxon>Actinosynnema</taxon>
    </lineage>
</organism>
<dbReference type="RefSeq" id="WP_096492792.1">
    <property type="nucleotide sequence ID" value="NZ_CP023445.1"/>
</dbReference>
<sequence>MITAGLASVGFPDRPLAEVVELALGAGAGALAWGGDVHVPAGDLVAAERAAALSEAAGLVVGVYGSGYRAGCDDPEEFAAVLDSAQSLGAPGVLVRAGGVAPWEATVGAWSFVVAELRRCVRLAAERDLVVVAEHSATSLFGTLESALRLLADVPGLAAHWRALGGSGAVLAEVSALLPSLAVLSCGAGDPGASAALELLARDGGARMALLEPASGDATAVVRDGRALLALLGRRP</sequence>
<keyword evidence="1" id="KW-0413">Isomerase</keyword>
<evidence type="ECO:0000313" key="2">
    <source>
        <dbReference type="Proteomes" id="UP000218505"/>
    </source>
</evidence>
<proteinExistence type="predicted"/>
<protein>
    <submittedName>
        <fullName evidence="1">Xylose isomerase</fullName>
    </submittedName>
</protein>
<dbReference type="KEGG" id="apre:CNX65_11615"/>
<evidence type="ECO:0000313" key="1">
    <source>
        <dbReference type="EMBL" id="ATE53860.1"/>
    </source>
</evidence>
<dbReference type="Gene3D" id="3.20.20.150">
    <property type="entry name" value="Divalent-metal-dependent TIM barrel enzymes"/>
    <property type="match status" value="1"/>
</dbReference>
<dbReference type="GO" id="GO:0016853">
    <property type="term" value="F:isomerase activity"/>
    <property type="evidence" value="ECO:0007669"/>
    <property type="project" value="UniProtKB-KW"/>
</dbReference>
<dbReference type="InterPro" id="IPR036237">
    <property type="entry name" value="Xyl_isomerase-like_sf"/>
</dbReference>